<proteinExistence type="inferred from homology"/>
<dbReference type="PANTHER" id="PTHR35042:SF1">
    <property type="entry name" value="DUF1772-DOMAIN-CONTAINING PROTEIN"/>
    <property type="match status" value="1"/>
</dbReference>
<evidence type="ECO:0000313" key="7">
    <source>
        <dbReference type="EMBL" id="CAF9910423.1"/>
    </source>
</evidence>
<dbReference type="InterPro" id="IPR013901">
    <property type="entry name" value="Anthrone_oxy"/>
</dbReference>
<comment type="caution">
    <text evidence="7">The sequence shown here is derived from an EMBL/GenBank/DDBJ whole genome shotgun (WGS) entry which is preliminary data.</text>
</comment>
<sequence length="168" mass="18955">MASQIYAAQVLGLTAVTFHTSIQWSMSWLVMPSILAAKDPKEKLNLWKALYSRGARTGPPAALLATGTLAYVSYLATSPATRRFYIIAAIMPALIVPYTWLFIDSTNMFLHERKTAFDNHEEVRPEDNRRITDALNKWRDLNYVRTFMPFVATVMAVIGLTRNKAVSI</sequence>
<evidence type="ECO:0000256" key="3">
    <source>
        <dbReference type="ARBA" id="ARBA00022989"/>
    </source>
</evidence>
<name>A0A8H3EU61_9LECA</name>
<comment type="similarity">
    <text evidence="5">Belongs to the anthrone oxygenase family.</text>
</comment>
<keyword evidence="2 6" id="KW-0812">Transmembrane</keyword>
<dbReference type="Pfam" id="PF08592">
    <property type="entry name" value="Anthrone_oxy"/>
    <property type="match status" value="1"/>
</dbReference>
<feature type="transmembrane region" description="Helical" evidence="6">
    <location>
        <begin position="84"/>
        <end position="103"/>
    </location>
</feature>
<evidence type="ECO:0000256" key="6">
    <source>
        <dbReference type="SAM" id="Phobius"/>
    </source>
</evidence>
<evidence type="ECO:0000256" key="2">
    <source>
        <dbReference type="ARBA" id="ARBA00022692"/>
    </source>
</evidence>
<comment type="subcellular location">
    <subcellularLocation>
        <location evidence="1">Membrane</location>
        <topology evidence="1">Multi-pass membrane protein</topology>
    </subcellularLocation>
</comment>
<dbReference type="SUPFAM" id="SSF103473">
    <property type="entry name" value="MFS general substrate transporter"/>
    <property type="match status" value="1"/>
</dbReference>
<organism evidence="7 8">
    <name type="scientific">Gomphillus americanus</name>
    <dbReference type="NCBI Taxonomy" id="1940652"/>
    <lineage>
        <taxon>Eukaryota</taxon>
        <taxon>Fungi</taxon>
        <taxon>Dikarya</taxon>
        <taxon>Ascomycota</taxon>
        <taxon>Pezizomycotina</taxon>
        <taxon>Lecanoromycetes</taxon>
        <taxon>OSLEUM clade</taxon>
        <taxon>Ostropomycetidae</taxon>
        <taxon>Ostropales</taxon>
        <taxon>Graphidaceae</taxon>
        <taxon>Gomphilloideae</taxon>
        <taxon>Gomphillus</taxon>
    </lineage>
</organism>
<dbReference type="OrthoDB" id="5954308at2759"/>
<dbReference type="AlphaFoldDB" id="A0A8H3EU61"/>
<evidence type="ECO:0008006" key="9">
    <source>
        <dbReference type="Google" id="ProtNLM"/>
    </source>
</evidence>
<evidence type="ECO:0000256" key="5">
    <source>
        <dbReference type="ARBA" id="ARBA00034313"/>
    </source>
</evidence>
<dbReference type="PANTHER" id="PTHR35042">
    <property type="entry name" value="ANTHRONE OXYGENASE ENCC"/>
    <property type="match status" value="1"/>
</dbReference>
<dbReference type="InterPro" id="IPR036259">
    <property type="entry name" value="MFS_trans_sf"/>
</dbReference>
<reference evidence="7" key="1">
    <citation type="submission" date="2021-03" db="EMBL/GenBank/DDBJ databases">
        <authorList>
            <person name="Tagirdzhanova G."/>
        </authorList>
    </citation>
    <scope>NUCLEOTIDE SEQUENCE</scope>
</reference>
<evidence type="ECO:0000256" key="1">
    <source>
        <dbReference type="ARBA" id="ARBA00004141"/>
    </source>
</evidence>
<evidence type="ECO:0000313" key="8">
    <source>
        <dbReference type="Proteomes" id="UP000664169"/>
    </source>
</evidence>
<accession>A0A8H3EU61</accession>
<gene>
    <name evidence="7" type="ORF">GOMPHAMPRED_007084</name>
</gene>
<dbReference type="Proteomes" id="UP000664169">
    <property type="component" value="Unassembled WGS sequence"/>
</dbReference>
<keyword evidence="3 6" id="KW-1133">Transmembrane helix</keyword>
<keyword evidence="8" id="KW-1185">Reference proteome</keyword>
<feature type="transmembrane region" description="Helical" evidence="6">
    <location>
        <begin position="143"/>
        <end position="161"/>
    </location>
</feature>
<keyword evidence="4 6" id="KW-0472">Membrane</keyword>
<evidence type="ECO:0000256" key="4">
    <source>
        <dbReference type="ARBA" id="ARBA00023136"/>
    </source>
</evidence>
<protein>
    <recommendedName>
        <fullName evidence="9">DUF1772-domain-containing protein</fullName>
    </recommendedName>
</protein>
<dbReference type="GO" id="GO:0016020">
    <property type="term" value="C:membrane"/>
    <property type="evidence" value="ECO:0007669"/>
    <property type="project" value="UniProtKB-SubCell"/>
</dbReference>
<feature type="transmembrane region" description="Helical" evidence="6">
    <location>
        <begin position="60"/>
        <end position="77"/>
    </location>
</feature>
<dbReference type="EMBL" id="CAJPDQ010000005">
    <property type="protein sequence ID" value="CAF9910423.1"/>
    <property type="molecule type" value="Genomic_DNA"/>
</dbReference>